<keyword evidence="3" id="KW-1185">Reference proteome</keyword>
<dbReference type="AlphaFoldDB" id="A0A345Z4N5"/>
<name>A0A345Z4N5_9MOLU</name>
<accession>A0A345Z4N5</accession>
<evidence type="ECO:0000256" key="1">
    <source>
        <dbReference type="SAM" id="Phobius"/>
    </source>
</evidence>
<feature type="transmembrane region" description="Helical" evidence="1">
    <location>
        <begin position="176"/>
        <end position="194"/>
    </location>
</feature>
<proteinExistence type="predicted"/>
<organism evidence="2 3">
    <name type="scientific">Spiroplasma alleghenense</name>
    <dbReference type="NCBI Taxonomy" id="216931"/>
    <lineage>
        <taxon>Bacteria</taxon>
        <taxon>Bacillati</taxon>
        <taxon>Mycoplasmatota</taxon>
        <taxon>Mollicutes</taxon>
        <taxon>Entomoplasmatales</taxon>
        <taxon>Spiroplasmataceae</taxon>
        <taxon>Spiroplasma</taxon>
    </lineage>
</organism>
<dbReference type="Proteomes" id="UP000254792">
    <property type="component" value="Chromosome"/>
</dbReference>
<keyword evidence="1" id="KW-1133">Transmembrane helix</keyword>
<feature type="transmembrane region" description="Helical" evidence="1">
    <location>
        <begin position="103"/>
        <end position="136"/>
    </location>
</feature>
<evidence type="ECO:0000313" key="2">
    <source>
        <dbReference type="EMBL" id="AXK51564.1"/>
    </source>
</evidence>
<gene>
    <name evidence="2" type="ORF">SALLE_v1c08940</name>
</gene>
<keyword evidence="1" id="KW-0472">Membrane</keyword>
<dbReference type="KEGG" id="salx:SALLE_v1c08940"/>
<dbReference type="EMBL" id="CP031376">
    <property type="protein sequence ID" value="AXK51564.1"/>
    <property type="molecule type" value="Genomic_DNA"/>
</dbReference>
<feature type="transmembrane region" description="Helical" evidence="1">
    <location>
        <begin position="50"/>
        <end position="76"/>
    </location>
</feature>
<reference evidence="2 3" key="1">
    <citation type="submission" date="2018-07" db="EMBL/GenBank/DDBJ databases">
        <title>Complete genome sequence of Spiroplasma alleghenense PLHS-1 (ATCC 51752).</title>
        <authorList>
            <person name="Chou L."/>
            <person name="Lee T.-Y."/>
            <person name="Tsai Y.-M."/>
            <person name="Kuo C.-H."/>
        </authorList>
    </citation>
    <scope>NUCLEOTIDE SEQUENCE [LARGE SCALE GENOMIC DNA]</scope>
    <source>
        <strain evidence="2 3">PLHS-1</strain>
    </source>
</reference>
<dbReference type="OrthoDB" id="9773249at2"/>
<dbReference type="RefSeq" id="WP_115558457.1">
    <property type="nucleotide sequence ID" value="NZ_CP031376.1"/>
</dbReference>
<feature type="transmembrane region" description="Helical" evidence="1">
    <location>
        <begin position="21"/>
        <end position="44"/>
    </location>
</feature>
<sequence length="549" mass="63355">MRKNNFICAALNIKVLLAKKGILLLGIFILIINLLFDIFGFLLIPEAIGGIMFTYIIIFKASTLSLLFGVQLIFLFNYFFKKQKQEGVLDIEIRNVWAHKEQFLMRIFIIAFYTLFIFAINVIISFLFTIITVFNYSVSWNFASAQMLGSQLFVLVFVIIFFGIINLVVNFLSETTAIIIGTLLVVSFLLTPFVEAGTQSLKSRKIYTDEIEVNARIGVTQNISNTLNKAYLQNDETKNFISDYQEFITIAKSISTDKGSEFMKLENGTFKDVVEELPESNSLKIVFQDIETTLLKQEKEHKEVSLPFVLSRDHSSMTSLKSRTQDNVKYVISKSSHQVTKTYLEPIVPFLNHFEFLTTKKNSKPSNSYALITRGNSQFNDSKFQNDTNLMYGDHFQIPSVNLALLEMLTIAINNNSVFSAFTEFEDGTVNKSLWDYFYFYDNLMYGSNMTSQTFYESNLFGVPNSPKTEWKIKDEKLKNEYLEWSESQEDYFDKKYQSFKDGQTIFNAIEISHKNLSYIFLIQFLIVSAFGVGINCSTYWIFKRKLIQ</sequence>
<feature type="transmembrane region" description="Helical" evidence="1">
    <location>
        <begin position="519"/>
        <end position="543"/>
    </location>
</feature>
<protein>
    <submittedName>
        <fullName evidence="2">Uncharacterized protein</fullName>
    </submittedName>
</protein>
<keyword evidence="1" id="KW-0812">Transmembrane</keyword>
<feature type="transmembrane region" description="Helical" evidence="1">
    <location>
        <begin position="148"/>
        <end position="169"/>
    </location>
</feature>
<evidence type="ECO:0000313" key="3">
    <source>
        <dbReference type="Proteomes" id="UP000254792"/>
    </source>
</evidence>